<keyword evidence="3" id="KW-1185">Reference proteome</keyword>
<organism evidence="2 3">
    <name type="scientific">Saccharothrix coeruleofusca</name>
    <dbReference type="NCBI Taxonomy" id="33919"/>
    <lineage>
        <taxon>Bacteria</taxon>
        <taxon>Bacillati</taxon>
        <taxon>Actinomycetota</taxon>
        <taxon>Actinomycetes</taxon>
        <taxon>Pseudonocardiales</taxon>
        <taxon>Pseudonocardiaceae</taxon>
        <taxon>Saccharothrix</taxon>
    </lineage>
</organism>
<reference evidence="2" key="1">
    <citation type="journal article" date="2014" name="Int. J. Syst. Evol. Microbiol.">
        <title>Complete genome sequence of Corynebacterium casei LMG S-19264T (=DSM 44701T), isolated from a smear-ripened cheese.</title>
        <authorList>
            <consortium name="US DOE Joint Genome Institute (JGI-PGF)"/>
            <person name="Walter F."/>
            <person name="Albersmeier A."/>
            <person name="Kalinowski J."/>
            <person name="Ruckert C."/>
        </authorList>
    </citation>
    <scope>NUCLEOTIDE SEQUENCE</scope>
    <source>
        <strain evidence="2">JCM 3313</strain>
    </source>
</reference>
<name>A0A918ALR4_9PSEU</name>
<dbReference type="AlphaFoldDB" id="A0A918ALR4"/>
<accession>A0A918ALR4</accession>
<proteinExistence type="predicted"/>
<evidence type="ECO:0000313" key="3">
    <source>
        <dbReference type="Proteomes" id="UP000639606"/>
    </source>
</evidence>
<reference evidence="2" key="2">
    <citation type="submission" date="2020-09" db="EMBL/GenBank/DDBJ databases">
        <authorList>
            <person name="Sun Q."/>
            <person name="Ohkuma M."/>
        </authorList>
    </citation>
    <scope>NUCLEOTIDE SEQUENCE</scope>
    <source>
        <strain evidence="2">JCM 3313</strain>
    </source>
</reference>
<evidence type="ECO:0008006" key="4">
    <source>
        <dbReference type="Google" id="ProtNLM"/>
    </source>
</evidence>
<feature type="region of interest" description="Disordered" evidence="1">
    <location>
        <begin position="1"/>
        <end position="39"/>
    </location>
</feature>
<dbReference type="EMBL" id="BMRG01000002">
    <property type="protein sequence ID" value="GGP43601.1"/>
    <property type="molecule type" value="Genomic_DNA"/>
</dbReference>
<protein>
    <recommendedName>
        <fullName evidence="4">DUF3558 domain-containing protein</fullName>
    </recommendedName>
</protein>
<dbReference type="InterPro" id="IPR024520">
    <property type="entry name" value="DUF3558"/>
</dbReference>
<feature type="compositionally biased region" description="Basic and acidic residues" evidence="1">
    <location>
        <begin position="1"/>
        <end position="20"/>
    </location>
</feature>
<gene>
    <name evidence="2" type="ORF">GCM10010185_14070</name>
</gene>
<evidence type="ECO:0000313" key="2">
    <source>
        <dbReference type="EMBL" id="GGP43601.1"/>
    </source>
</evidence>
<feature type="region of interest" description="Disordered" evidence="1">
    <location>
        <begin position="109"/>
        <end position="132"/>
    </location>
</feature>
<comment type="caution">
    <text evidence="2">The sequence shown here is derived from an EMBL/GenBank/DDBJ whole genome shotgun (WGS) entry which is preliminary data.</text>
</comment>
<feature type="compositionally biased region" description="Low complexity" evidence="1">
    <location>
        <begin position="112"/>
        <end position="132"/>
    </location>
</feature>
<evidence type="ECO:0000256" key="1">
    <source>
        <dbReference type="SAM" id="MobiDB-lite"/>
    </source>
</evidence>
<sequence length="280" mass="29267">MAEDRFRGRDRREGRSRSGDAGHAVAARRHPRPGPEPLDGLISALERLVQACCGGEEITLLGSPGKDVYSDRIRSQRRIQAKGMKPLNRMLQATLAIGAAAVLLTSCSDTEGTPSPATTTGATTTTGNGSPAGGTELDIAKYVDAPCDILKPDQVAVLGTFEEPEAGQSVSGPSCTYTGADVLKDSSYEIVFVTNGSTYEEIVENSKAKPIHSESTISGIPIASSDGTDGLRNCTTAIRTSDKDAVLVQISVAKNDAKNNGQACTSAEKLTETVIANLKG</sequence>
<dbReference type="Proteomes" id="UP000639606">
    <property type="component" value="Unassembled WGS sequence"/>
</dbReference>
<dbReference type="Pfam" id="PF12079">
    <property type="entry name" value="DUF3558"/>
    <property type="match status" value="1"/>
</dbReference>